<protein>
    <submittedName>
        <fullName evidence="1">Uncharacterized protein</fullName>
    </submittedName>
</protein>
<accession>A0ACC8EK12</accession>
<keyword evidence="2" id="KW-1185">Reference proteome</keyword>
<dbReference type="Proteomes" id="UP000250078">
    <property type="component" value="Unassembled WGS sequence"/>
</dbReference>
<evidence type="ECO:0000313" key="2">
    <source>
        <dbReference type="Proteomes" id="UP000250078"/>
    </source>
</evidence>
<evidence type="ECO:0000313" key="1">
    <source>
        <dbReference type="EMBL" id="OCK86562.1"/>
    </source>
</evidence>
<name>A0ACC8EK12_9PEZI</name>
<organism evidence="1 2">
    <name type="scientific">Cenococcum geophilum 1.58</name>
    <dbReference type="NCBI Taxonomy" id="794803"/>
    <lineage>
        <taxon>Eukaryota</taxon>
        <taxon>Fungi</taxon>
        <taxon>Dikarya</taxon>
        <taxon>Ascomycota</taxon>
        <taxon>Pezizomycotina</taxon>
        <taxon>Dothideomycetes</taxon>
        <taxon>Pleosporomycetidae</taxon>
        <taxon>Gloniales</taxon>
        <taxon>Gloniaceae</taxon>
        <taxon>Cenococcum</taxon>
    </lineage>
</organism>
<sequence length="90" mass="9568">MPIVIAFAKSSSLLFVSYIRSFLVSCSLCQNLGFTPLQPGLLSQATAAASFQLLISSASSLLFLLLRFASTPQVLVLRSPSATRTMPSVS</sequence>
<proteinExistence type="predicted"/>
<reference evidence="1 2" key="1">
    <citation type="journal article" date="2016" name="Nat. Commun.">
        <title>Ectomycorrhizal ecology is imprinted in the genome of the dominant symbiotic fungus Cenococcum geophilum.</title>
        <authorList>
            <consortium name="DOE Joint Genome Institute"/>
            <person name="Peter M."/>
            <person name="Kohler A."/>
            <person name="Ohm R.A."/>
            <person name="Kuo A."/>
            <person name="Krutzmann J."/>
            <person name="Morin E."/>
            <person name="Arend M."/>
            <person name="Barry K.W."/>
            <person name="Binder M."/>
            <person name="Choi C."/>
            <person name="Clum A."/>
            <person name="Copeland A."/>
            <person name="Grisel N."/>
            <person name="Haridas S."/>
            <person name="Kipfer T."/>
            <person name="LaButti K."/>
            <person name="Lindquist E."/>
            <person name="Lipzen A."/>
            <person name="Maire R."/>
            <person name="Meier B."/>
            <person name="Mihaltcheva S."/>
            <person name="Molinier V."/>
            <person name="Murat C."/>
            <person name="Poggeler S."/>
            <person name="Quandt C.A."/>
            <person name="Sperisen C."/>
            <person name="Tritt A."/>
            <person name="Tisserant E."/>
            <person name="Crous P.W."/>
            <person name="Henrissat B."/>
            <person name="Nehls U."/>
            <person name="Egli S."/>
            <person name="Spatafora J.W."/>
            <person name="Grigoriev I.V."/>
            <person name="Martin F.M."/>
        </authorList>
    </citation>
    <scope>NUCLEOTIDE SEQUENCE [LARGE SCALE GENOMIC DNA]</scope>
    <source>
        <strain evidence="1 2">1.58</strain>
    </source>
</reference>
<gene>
    <name evidence="1" type="ORF">K441DRAFT_52112</name>
</gene>
<dbReference type="EMBL" id="KV748309">
    <property type="protein sequence ID" value="OCK86562.1"/>
    <property type="molecule type" value="Genomic_DNA"/>
</dbReference>